<evidence type="ECO:0000256" key="1">
    <source>
        <dbReference type="SAM" id="MobiDB-lite"/>
    </source>
</evidence>
<dbReference type="SUPFAM" id="SSF53098">
    <property type="entry name" value="Ribonuclease H-like"/>
    <property type="match status" value="1"/>
</dbReference>
<dbReference type="InterPro" id="IPR050900">
    <property type="entry name" value="Transposase_IS3/IS150/IS904"/>
</dbReference>
<keyword evidence="3" id="KW-1185">Reference proteome</keyword>
<dbReference type="InterPro" id="IPR012337">
    <property type="entry name" value="RNaseH-like_sf"/>
</dbReference>
<dbReference type="RefSeq" id="WP_146624593.1">
    <property type="nucleotide sequence ID" value="NZ_QLMC01000017.1"/>
</dbReference>
<feature type="region of interest" description="Disordered" evidence="1">
    <location>
        <begin position="71"/>
        <end position="91"/>
    </location>
</feature>
<protein>
    <recommendedName>
        <fullName evidence="4">Integrase-like protein</fullName>
    </recommendedName>
</protein>
<sequence>MGLLGSLDGSVIAGWHIELHMEESLVHEALKKALLRRKLNPNAIIHSDRAGGRGRGQYIGKSFRNTLLTNQIQQSMTGPPGGRPKDPYDNAFMESCRFGGPMVQAES</sequence>
<dbReference type="AlphaFoldDB" id="A0A327WNV6"/>
<dbReference type="PANTHER" id="PTHR46889">
    <property type="entry name" value="TRANSPOSASE INSF FOR INSERTION SEQUENCE IS3B-RELATED"/>
    <property type="match status" value="1"/>
</dbReference>
<name>A0A327WNV6_LARAB</name>
<evidence type="ECO:0008006" key="4">
    <source>
        <dbReference type="Google" id="ProtNLM"/>
    </source>
</evidence>
<accession>A0A327WNV6</accession>
<dbReference type="EMBL" id="QLMC01000017">
    <property type="protein sequence ID" value="RAJ90016.1"/>
    <property type="molecule type" value="Genomic_DNA"/>
</dbReference>
<gene>
    <name evidence="2" type="ORF">LX87_05582</name>
</gene>
<evidence type="ECO:0000313" key="2">
    <source>
        <dbReference type="EMBL" id="RAJ90016.1"/>
    </source>
</evidence>
<comment type="caution">
    <text evidence="2">The sequence shown here is derived from an EMBL/GenBank/DDBJ whole genome shotgun (WGS) entry which is preliminary data.</text>
</comment>
<dbReference type="PANTHER" id="PTHR46889:SF7">
    <property type="entry name" value="TRANSPOSASE FOR INSERTION SEQUENCE ELEMENT IS904"/>
    <property type="match status" value="1"/>
</dbReference>
<proteinExistence type="predicted"/>
<evidence type="ECO:0000313" key="3">
    <source>
        <dbReference type="Proteomes" id="UP000248790"/>
    </source>
</evidence>
<reference evidence="2 3" key="1">
    <citation type="submission" date="2018-06" db="EMBL/GenBank/DDBJ databases">
        <title>Genomic Encyclopedia of Archaeal and Bacterial Type Strains, Phase II (KMG-II): from individual species to whole genera.</title>
        <authorList>
            <person name="Goeker M."/>
        </authorList>
    </citation>
    <scope>NUCLEOTIDE SEQUENCE [LARGE SCALE GENOMIC DNA]</scope>
    <source>
        <strain evidence="2 3">DSM 21851</strain>
    </source>
</reference>
<dbReference type="OrthoDB" id="936265at2"/>
<dbReference type="Proteomes" id="UP000248790">
    <property type="component" value="Unassembled WGS sequence"/>
</dbReference>
<organism evidence="2 3">
    <name type="scientific">Larkinella arboricola</name>
    <dbReference type="NCBI Taxonomy" id="643671"/>
    <lineage>
        <taxon>Bacteria</taxon>
        <taxon>Pseudomonadati</taxon>
        <taxon>Bacteroidota</taxon>
        <taxon>Cytophagia</taxon>
        <taxon>Cytophagales</taxon>
        <taxon>Spirosomataceae</taxon>
        <taxon>Larkinella</taxon>
    </lineage>
</organism>